<evidence type="ECO:0000256" key="1">
    <source>
        <dbReference type="ARBA" id="ARBA00022737"/>
    </source>
</evidence>
<dbReference type="InterPro" id="IPR056884">
    <property type="entry name" value="NPHP3-like_N"/>
</dbReference>
<dbReference type="PANTHER" id="PTHR10039:SF16">
    <property type="entry name" value="GPI INOSITOL-DEACYLASE"/>
    <property type="match status" value="1"/>
</dbReference>
<sequence length="891" mass="100334">MAEVFGVAAGALTVIDLSKKVISRCKHIIETTRDAPKDLRHILIEVSSLEATLESLEFLSGTESDVSDMLCAGTELMTTMNQCRQTVEDLASVLENLSVSPCAQPVPGKRQMLKGSLSWCLKESKARKLLEATMQHRATISLALLGDVARDVKDLKRGVKTIHDSLTDAKLREICAWLEPINPTGSQNNAGKLREENTCRWILRHREWQEWLSGTGNAIWIHGIPGAGKTILASFINEQVESHCASEADRSIHVYFYFSYRNSGDQTVAFLGWFLGRLCRQLKHMSPEIQRLHSRSVAPKPSDLIQAIKKALSDLDFVYLVIDAIDECNTRNELLDILSIFLTDKDFAKIRLLATSRDYADIRVRMEPISTCLSMSNPVVSQDILAYAQHEIQTNSKLRGWPLALRTEIAHSLAEEAHGMFRWAACQLTTLQKKRTEPDIRRALKHLPETLDETYLRTLREIPKDDWPYARRALSWICVHEMSRLPKGVPNNCLISAVFSNADSPVLDPNTLHEICGCLISNAVVGFYEDGVEKGFDATTLAHYTVKEFLFSERLSTSELSYFSLSEREASVEYLGTVLQTCAKLDLSKKPDCYYYETFAAYCRKAARIVPYDFERLLVQEEDLWQLQISFLNNPRFPVDHSLEFDEEEVDDGVPVRLLCWDSVPQSRTEQQALVLLSMTEDHLWIMTEKFLNGLDLEDIISTSIALTNAKGDVMHTHLLEAIGIASAYYGSWMVDTVVEIMDRKFPPSTVLMLCMAGHLHGAHCFEGIEDCQIDGRLGNGANPNGPGFQLRPLQLASLRWDYAGVDKLLHAGALPNAIGHRGGKSFAHIDSSKGQWTALHIIRNSDFCLEHVVGLLAEADGQRFVTERYRDRDRIEQLLLRQGAEDFTCD</sequence>
<organism evidence="3 4">
    <name type="scientific">Lentithecium fluviatile CBS 122367</name>
    <dbReference type="NCBI Taxonomy" id="1168545"/>
    <lineage>
        <taxon>Eukaryota</taxon>
        <taxon>Fungi</taxon>
        <taxon>Dikarya</taxon>
        <taxon>Ascomycota</taxon>
        <taxon>Pezizomycotina</taxon>
        <taxon>Dothideomycetes</taxon>
        <taxon>Pleosporomycetidae</taxon>
        <taxon>Pleosporales</taxon>
        <taxon>Massarineae</taxon>
        <taxon>Lentitheciaceae</taxon>
        <taxon>Lentithecium</taxon>
    </lineage>
</organism>
<proteinExistence type="predicted"/>
<dbReference type="OrthoDB" id="1577640at2759"/>
<evidence type="ECO:0000259" key="2">
    <source>
        <dbReference type="PROSITE" id="PS50837"/>
    </source>
</evidence>
<evidence type="ECO:0000313" key="4">
    <source>
        <dbReference type="Proteomes" id="UP000799291"/>
    </source>
</evidence>
<dbReference type="InterPro" id="IPR007111">
    <property type="entry name" value="NACHT_NTPase"/>
</dbReference>
<keyword evidence="4" id="KW-1185">Reference proteome</keyword>
<feature type="domain" description="NACHT" evidence="2">
    <location>
        <begin position="217"/>
        <end position="357"/>
    </location>
</feature>
<dbReference type="InterPro" id="IPR027417">
    <property type="entry name" value="P-loop_NTPase"/>
</dbReference>
<evidence type="ECO:0000313" key="3">
    <source>
        <dbReference type="EMBL" id="KAF2677446.1"/>
    </source>
</evidence>
<reference evidence="3" key="1">
    <citation type="journal article" date="2020" name="Stud. Mycol.">
        <title>101 Dothideomycetes genomes: a test case for predicting lifestyles and emergence of pathogens.</title>
        <authorList>
            <person name="Haridas S."/>
            <person name="Albert R."/>
            <person name="Binder M."/>
            <person name="Bloem J."/>
            <person name="Labutti K."/>
            <person name="Salamov A."/>
            <person name="Andreopoulos B."/>
            <person name="Baker S."/>
            <person name="Barry K."/>
            <person name="Bills G."/>
            <person name="Bluhm B."/>
            <person name="Cannon C."/>
            <person name="Castanera R."/>
            <person name="Culley D."/>
            <person name="Daum C."/>
            <person name="Ezra D."/>
            <person name="Gonzalez J."/>
            <person name="Henrissat B."/>
            <person name="Kuo A."/>
            <person name="Liang C."/>
            <person name="Lipzen A."/>
            <person name="Lutzoni F."/>
            <person name="Magnuson J."/>
            <person name="Mondo S."/>
            <person name="Nolan M."/>
            <person name="Ohm R."/>
            <person name="Pangilinan J."/>
            <person name="Park H.-J."/>
            <person name="Ramirez L."/>
            <person name="Alfaro M."/>
            <person name="Sun H."/>
            <person name="Tritt A."/>
            <person name="Yoshinaga Y."/>
            <person name="Zwiers L.-H."/>
            <person name="Turgeon B."/>
            <person name="Goodwin S."/>
            <person name="Spatafora J."/>
            <person name="Crous P."/>
            <person name="Grigoriev I."/>
        </authorList>
    </citation>
    <scope>NUCLEOTIDE SEQUENCE</scope>
    <source>
        <strain evidence="3">CBS 122367</strain>
    </source>
</reference>
<dbReference type="SUPFAM" id="SSF52540">
    <property type="entry name" value="P-loop containing nucleoside triphosphate hydrolases"/>
    <property type="match status" value="1"/>
</dbReference>
<dbReference type="EMBL" id="MU005622">
    <property type="protein sequence ID" value="KAF2677446.1"/>
    <property type="molecule type" value="Genomic_DNA"/>
</dbReference>
<name>A0A6G1IGU1_9PLEO</name>
<dbReference type="Proteomes" id="UP000799291">
    <property type="component" value="Unassembled WGS sequence"/>
</dbReference>
<dbReference type="Gene3D" id="3.40.50.300">
    <property type="entry name" value="P-loop containing nucleotide triphosphate hydrolases"/>
    <property type="match status" value="1"/>
</dbReference>
<dbReference type="Pfam" id="PF24883">
    <property type="entry name" value="NPHP3_N"/>
    <property type="match status" value="1"/>
</dbReference>
<keyword evidence="1" id="KW-0677">Repeat</keyword>
<dbReference type="PANTHER" id="PTHR10039">
    <property type="entry name" value="AMELOGENIN"/>
    <property type="match status" value="1"/>
</dbReference>
<gene>
    <name evidence="3" type="ORF">K458DRAFT_409664</name>
</gene>
<protein>
    <recommendedName>
        <fullName evidence="2">NACHT domain-containing protein</fullName>
    </recommendedName>
</protein>
<dbReference type="PROSITE" id="PS50837">
    <property type="entry name" value="NACHT"/>
    <property type="match status" value="1"/>
</dbReference>
<accession>A0A6G1IGU1</accession>
<dbReference type="AlphaFoldDB" id="A0A6G1IGU1"/>